<dbReference type="EMBL" id="KB467942">
    <property type="protein sequence ID" value="PCH37848.1"/>
    <property type="molecule type" value="Genomic_DNA"/>
</dbReference>
<evidence type="ECO:0000313" key="7">
    <source>
        <dbReference type="EMBL" id="PCH37848.1"/>
    </source>
</evidence>
<accession>A0A2H3JJB8</accession>
<name>A0A2H3JJB8_WOLCO</name>
<dbReference type="PRINTS" id="PR00420">
    <property type="entry name" value="RNGMNOXGNASE"/>
</dbReference>
<dbReference type="Pfam" id="PF01494">
    <property type="entry name" value="FAD_binding_3"/>
    <property type="match status" value="1"/>
</dbReference>
<dbReference type="PANTHER" id="PTHR43747">
    <property type="entry name" value="FAD-BINDING PROTEIN"/>
    <property type="match status" value="1"/>
</dbReference>
<dbReference type="PANTHER" id="PTHR43747:SF5">
    <property type="entry name" value="FAD-BINDING DOMAIN-CONTAINING PROTEIN"/>
    <property type="match status" value="1"/>
</dbReference>
<evidence type="ECO:0000313" key="8">
    <source>
        <dbReference type="Proteomes" id="UP000218811"/>
    </source>
</evidence>
<dbReference type="Proteomes" id="UP000218811">
    <property type="component" value="Unassembled WGS sequence"/>
</dbReference>
<dbReference type="AlphaFoldDB" id="A0A2H3JJB8"/>
<evidence type="ECO:0000256" key="1">
    <source>
        <dbReference type="ARBA" id="ARBA00005706"/>
    </source>
</evidence>
<dbReference type="Gene3D" id="3.50.50.60">
    <property type="entry name" value="FAD/NAD(P)-binding domain"/>
    <property type="match status" value="1"/>
</dbReference>
<evidence type="ECO:0000256" key="2">
    <source>
        <dbReference type="ARBA" id="ARBA00022630"/>
    </source>
</evidence>
<sequence length="546" mass="59841">MSSALVPTRTEILVIGGGPAGSYAASLLQREGHQVTLLEAAKFPRYHIGESMLSPLRSYMRFIGLEEEFEKHGFVVKPGASFRLVQGLRESWTDFGIGGPDHLSWNVIRSEMDDMLLRHSAKQGVQAFDDTRVDSITWEGDPTSSRPLSATWSTKQGSSGEIAFDWLIDASGRAGIVETKYLKNRQMRESLRNVAVWGYWTGVKRHGAGTRKDGSPWFEALSDQQGWAWTIPLHDGTTSIGVVMHEDISKAKKAKLNADGKTPTLTEHYLEQLEFLPHVRELIGDKGSLVPGSIKSAGDYSYFATRYSGDHFRIIGDAANFIDPFFSSGVHIAMTSATSAALTICSSIRGEVTEDFAQAWHDTKLSIAHTRFLFVVLGAYQQMHLQDVPILSDIGADNFDRAFELFRPVIFGLADASKELTNERVQQMMEIYAESFDATINEDSISAVRARYGQDVVDPFAPAVGKEKIAEMAAGDSESERVMLRFEALKIFGDQNFAALGIGLAPLLGYVARIERGNLGLDKVETQAEAVSAAAMPSATEVAAAA</sequence>
<proteinExistence type="inferred from homology"/>
<organism evidence="7 8">
    <name type="scientific">Wolfiporia cocos (strain MD-104)</name>
    <name type="common">Brown rot fungus</name>
    <dbReference type="NCBI Taxonomy" id="742152"/>
    <lineage>
        <taxon>Eukaryota</taxon>
        <taxon>Fungi</taxon>
        <taxon>Dikarya</taxon>
        <taxon>Basidiomycota</taxon>
        <taxon>Agaricomycotina</taxon>
        <taxon>Agaricomycetes</taxon>
        <taxon>Polyporales</taxon>
        <taxon>Phaeolaceae</taxon>
        <taxon>Wolfiporia</taxon>
    </lineage>
</organism>
<dbReference type="OrthoDB" id="3340390at2759"/>
<protein>
    <submittedName>
        <fullName evidence="7">FAD/NAD(P)-binding domain-containing protein</fullName>
    </submittedName>
</protein>
<dbReference type="InterPro" id="IPR036188">
    <property type="entry name" value="FAD/NAD-bd_sf"/>
</dbReference>
<evidence type="ECO:0000259" key="6">
    <source>
        <dbReference type="Pfam" id="PF01494"/>
    </source>
</evidence>
<dbReference type="InterPro" id="IPR050816">
    <property type="entry name" value="Flavin-dep_Halogenase_NPB"/>
</dbReference>
<dbReference type="InterPro" id="IPR002938">
    <property type="entry name" value="FAD-bd"/>
</dbReference>
<keyword evidence="4" id="KW-0560">Oxidoreductase</keyword>
<evidence type="ECO:0000256" key="3">
    <source>
        <dbReference type="ARBA" id="ARBA00022827"/>
    </source>
</evidence>
<evidence type="ECO:0000256" key="4">
    <source>
        <dbReference type="ARBA" id="ARBA00023002"/>
    </source>
</evidence>
<comment type="similarity">
    <text evidence="1">Belongs to the flavin-dependent halogenase family.</text>
</comment>
<dbReference type="OMA" id="IKFDWLI"/>
<keyword evidence="3" id="KW-0274">FAD</keyword>
<dbReference type="GO" id="GO:0071949">
    <property type="term" value="F:FAD binding"/>
    <property type="evidence" value="ECO:0007669"/>
    <property type="project" value="InterPro"/>
</dbReference>
<keyword evidence="2" id="KW-0285">Flavoprotein</keyword>
<dbReference type="GO" id="GO:0044550">
    <property type="term" value="P:secondary metabolite biosynthetic process"/>
    <property type="evidence" value="ECO:0007669"/>
    <property type="project" value="UniProtKB-ARBA"/>
</dbReference>
<dbReference type="GO" id="GO:0140907">
    <property type="term" value="F:flavin-dependent halogenase activity"/>
    <property type="evidence" value="ECO:0007669"/>
    <property type="project" value="UniProtKB-ARBA"/>
</dbReference>
<evidence type="ECO:0000256" key="5">
    <source>
        <dbReference type="ARBA" id="ARBA00049364"/>
    </source>
</evidence>
<gene>
    <name evidence="7" type="ORF">WOLCODRAFT_161094</name>
</gene>
<reference evidence="7 8" key="1">
    <citation type="journal article" date="2012" name="Science">
        <title>The Paleozoic origin of enzymatic lignin decomposition reconstructed from 31 fungal genomes.</title>
        <authorList>
            <person name="Floudas D."/>
            <person name="Binder M."/>
            <person name="Riley R."/>
            <person name="Barry K."/>
            <person name="Blanchette R.A."/>
            <person name="Henrissat B."/>
            <person name="Martinez A.T."/>
            <person name="Otillar R."/>
            <person name="Spatafora J.W."/>
            <person name="Yadav J.S."/>
            <person name="Aerts A."/>
            <person name="Benoit I."/>
            <person name="Boyd A."/>
            <person name="Carlson A."/>
            <person name="Copeland A."/>
            <person name="Coutinho P.M."/>
            <person name="de Vries R.P."/>
            <person name="Ferreira P."/>
            <person name="Findley K."/>
            <person name="Foster B."/>
            <person name="Gaskell J."/>
            <person name="Glotzer D."/>
            <person name="Gorecki P."/>
            <person name="Heitman J."/>
            <person name="Hesse C."/>
            <person name="Hori C."/>
            <person name="Igarashi K."/>
            <person name="Jurgens J.A."/>
            <person name="Kallen N."/>
            <person name="Kersten P."/>
            <person name="Kohler A."/>
            <person name="Kuees U."/>
            <person name="Kumar T.K.A."/>
            <person name="Kuo A."/>
            <person name="LaButti K."/>
            <person name="Larrondo L.F."/>
            <person name="Lindquist E."/>
            <person name="Ling A."/>
            <person name="Lombard V."/>
            <person name="Lucas S."/>
            <person name="Lundell T."/>
            <person name="Martin R."/>
            <person name="McLaughlin D.J."/>
            <person name="Morgenstern I."/>
            <person name="Morin E."/>
            <person name="Murat C."/>
            <person name="Nagy L.G."/>
            <person name="Nolan M."/>
            <person name="Ohm R.A."/>
            <person name="Patyshakuliyeva A."/>
            <person name="Rokas A."/>
            <person name="Ruiz-Duenas F.J."/>
            <person name="Sabat G."/>
            <person name="Salamov A."/>
            <person name="Samejima M."/>
            <person name="Schmutz J."/>
            <person name="Slot J.C."/>
            <person name="St John F."/>
            <person name="Stenlid J."/>
            <person name="Sun H."/>
            <person name="Sun S."/>
            <person name="Syed K."/>
            <person name="Tsang A."/>
            <person name="Wiebenga A."/>
            <person name="Young D."/>
            <person name="Pisabarro A."/>
            <person name="Eastwood D.C."/>
            <person name="Martin F."/>
            <person name="Cullen D."/>
            <person name="Grigoriev I.V."/>
            <person name="Hibbett D.S."/>
        </authorList>
    </citation>
    <scope>NUCLEOTIDE SEQUENCE [LARGE SCALE GENOMIC DNA]</scope>
    <source>
        <strain evidence="7 8">MD-104</strain>
    </source>
</reference>
<dbReference type="STRING" id="742152.A0A2H3JJB8"/>
<dbReference type="SUPFAM" id="SSF51905">
    <property type="entry name" value="FAD/NAD(P)-binding domain"/>
    <property type="match status" value="1"/>
</dbReference>
<keyword evidence="8" id="KW-1185">Reference proteome</keyword>
<comment type="catalytic activity">
    <reaction evidence="5">
        <text>melleolide F + FADH2 + chloride + O2 = 6'-chloromelleolide F + FAD + 2 H2O + H(+)</text>
        <dbReference type="Rhea" id="RHEA:67160"/>
        <dbReference type="ChEBI" id="CHEBI:15377"/>
        <dbReference type="ChEBI" id="CHEBI:15378"/>
        <dbReference type="ChEBI" id="CHEBI:15379"/>
        <dbReference type="ChEBI" id="CHEBI:17996"/>
        <dbReference type="ChEBI" id="CHEBI:57692"/>
        <dbReference type="ChEBI" id="CHEBI:58307"/>
        <dbReference type="ChEBI" id="CHEBI:167712"/>
        <dbReference type="ChEBI" id="CHEBI:167713"/>
    </reaction>
    <physiologicalReaction direction="left-to-right" evidence="5">
        <dbReference type="Rhea" id="RHEA:67161"/>
    </physiologicalReaction>
</comment>
<feature type="domain" description="FAD-binding" evidence="6">
    <location>
        <begin position="9"/>
        <end position="367"/>
    </location>
</feature>